<dbReference type="EMBL" id="ADKM02000062">
    <property type="protein sequence ID" value="EGC03615.1"/>
    <property type="molecule type" value="Genomic_DNA"/>
</dbReference>
<evidence type="ECO:0000313" key="1">
    <source>
        <dbReference type="EMBL" id="EGC03615.1"/>
    </source>
</evidence>
<name>E9SAR0_RUMAL</name>
<dbReference type="STRING" id="246199.CUS_8022"/>
<dbReference type="AlphaFoldDB" id="E9SAR0"/>
<sequence>MVNGIKFHTYPAHRYTHSTQSMLIAVSARGLCEIFNVVYYIYYPFNCGSTTFHFSTSAPQSQYRQTGHLRYAF</sequence>
<proteinExistence type="predicted"/>
<dbReference type="Proteomes" id="UP000004259">
    <property type="component" value="Unassembled WGS sequence"/>
</dbReference>
<organism evidence="1 2">
    <name type="scientific">Ruminococcus albus 8</name>
    <dbReference type="NCBI Taxonomy" id="246199"/>
    <lineage>
        <taxon>Bacteria</taxon>
        <taxon>Bacillati</taxon>
        <taxon>Bacillota</taxon>
        <taxon>Clostridia</taxon>
        <taxon>Eubacteriales</taxon>
        <taxon>Oscillospiraceae</taxon>
        <taxon>Ruminococcus</taxon>
    </lineage>
</organism>
<gene>
    <name evidence="1" type="ORF">CUS_8022</name>
</gene>
<accession>E9SAR0</accession>
<reference evidence="1 2" key="1">
    <citation type="submission" date="2011-02" db="EMBL/GenBank/DDBJ databases">
        <authorList>
            <person name="Nelson K.E."/>
            <person name="Sutton G."/>
            <person name="Torralba M."/>
            <person name="Durkin S."/>
            <person name="Harkins D."/>
            <person name="Montgomery R."/>
            <person name="Ziemer C."/>
            <person name="Klaassens E."/>
            <person name="Ocuiv P."/>
            <person name="Morrison M."/>
        </authorList>
    </citation>
    <scope>NUCLEOTIDE SEQUENCE [LARGE SCALE GENOMIC DNA]</scope>
    <source>
        <strain evidence="1 2">8</strain>
    </source>
</reference>
<protein>
    <submittedName>
        <fullName evidence="1">Conserved domain protein</fullName>
    </submittedName>
</protein>
<comment type="caution">
    <text evidence="1">The sequence shown here is derived from an EMBL/GenBank/DDBJ whole genome shotgun (WGS) entry which is preliminary data.</text>
</comment>
<evidence type="ECO:0000313" key="2">
    <source>
        <dbReference type="Proteomes" id="UP000004259"/>
    </source>
</evidence>
<keyword evidence="2" id="KW-1185">Reference proteome</keyword>